<organism evidence="1 2">
    <name type="scientific">Macrostomum lignano</name>
    <dbReference type="NCBI Taxonomy" id="282301"/>
    <lineage>
        <taxon>Eukaryota</taxon>
        <taxon>Metazoa</taxon>
        <taxon>Spiralia</taxon>
        <taxon>Lophotrochozoa</taxon>
        <taxon>Platyhelminthes</taxon>
        <taxon>Rhabditophora</taxon>
        <taxon>Macrostomorpha</taxon>
        <taxon>Macrostomida</taxon>
        <taxon>Macrostomidae</taxon>
        <taxon>Macrostomum</taxon>
    </lineage>
</organism>
<reference evidence="2" key="1">
    <citation type="submission" date="2016-11" db="UniProtKB">
        <authorList>
            <consortium name="WormBaseParasite"/>
        </authorList>
    </citation>
    <scope>IDENTIFICATION</scope>
</reference>
<sequence>MKFPDRSFLGFFQLLLRHASDCRQFQCLPRCAHRVTRTMPVLSRPSLPSHRRPGQGQIWIHVWSP</sequence>
<proteinExistence type="predicted"/>
<dbReference type="WBParaSite" id="maker-unitig_23102-snap-gene-0.1-mRNA-1">
    <property type="protein sequence ID" value="maker-unitig_23102-snap-gene-0.1-mRNA-1"/>
    <property type="gene ID" value="maker-unitig_23102-snap-gene-0.1"/>
</dbReference>
<name>A0A1I8F710_9PLAT</name>
<dbReference type="Proteomes" id="UP000095280">
    <property type="component" value="Unplaced"/>
</dbReference>
<evidence type="ECO:0000313" key="1">
    <source>
        <dbReference type="Proteomes" id="UP000095280"/>
    </source>
</evidence>
<accession>A0A1I8F710</accession>
<protein>
    <submittedName>
        <fullName evidence="2">Secreted protein</fullName>
    </submittedName>
</protein>
<evidence type="ECO:0000313" key="2">
    <source>
        <dbReference type="WBParaSite" id="maker-unitig_23102-snap-gene-0.1-mRNA-1"/>
    </source>
</evidence>
<dbReference type="AlphaFoldDB" id="A0A1I8F710"/>
<keyword evidence="1" id="KW-1185">Reference proteome</keyword>